<name>A0A158PCI5_ANGCA</name>
<dbReference type="AlphaFoldDB" id="A0A158PCI5"/>
<dbReference type="Proteomes" id="UP000035642">
    <property type="component" value="Unassembled WGS sequence"/>
</dbReference>
<organism evidence="1 2">
    <name type="scientific">Angiostrongylus cantonensis</name>
    <name type="common">Rat lungworm</name>
    <dbReference type="NCBI Taxonomy" id="6313"/>
    <lineage>
        <taxon>Eukaryota</taxon>
        <taxon>Metazoa</taxon>
        <taxon>Ecdysozoa</taxon>
        <taxon>Nematoda</taxon>
        <taxon>Chromadorea</taxon>
        <taxon>Rhabditida</taxon>
        <taxon>Rhabditina</taxon>
        <taxon>Rhabditomorpha</taxon>
        <taxon>Strongyloidea</taxon>
        <taxon>Metastrongylidae</taxon>
        <taxon>Angiostrongylus</taxon>
    </lineage>
</organism>
<dbReference type="WBParaSite" id="ACAC_0001258901-mRNA-1">
    <property type="protein sequence ID" value="ACAC_0001258901-mRNA-1"/>
    <property type="gene ID" value="ACAC_0001258901"/>
</dbReference>
<evidence type="ECO:0000313" key="2">
    <source>
        <dbReference type="WBParaSite" id="ACAC_0001258901-mRNA-1"/>
    </source>
</evidence>
<evidence type="ECO:0000313" key="1">
    <source>
        <dbReference type="Proteomes" id="UP000035642"/>
    </source>
</evidence>
<reference evidence="2" key="2">
    <citation type="submission" date="2016-04" db="UniProtKB">
        <authorList>
            <consortium name="WormBaseParasite"/>
        </authorList>
    </citation>
    <scope>IDENTIFICATION</scope>
</reference>
<accession>A0A158PCI5</accession>
<protein>
    <submittedName>
        <fullName evidence="2">Reverse transcriptase</fullName>
    </submittedName>
</protein>
<reference evidence="1" key="1">
    <citation type="submission" date="2012-09" db="EMBL/GenBank/DDBJ databases">
        <authorList>
            <person name="Martin A.A."/>
        </authorList>
    </citation>
    <scope>NUCLEOTIDE SEQUENCE</scope>
</reference>
<sequence>MNLEKFYSEDHTIFKVINGNFNAKIGPRSSEERRIETHGLEWNEQEEASAANYLFPGGSVRQAVSEPSLDRNSAEQNSEIIAGVGRRVENADSIRVDEGWLEEVTAREPSFASTDRFESFVDSGYRGSSEIMEN</sequence>
<keyword evidence="1" id="KW-1185">Reference proteome</keyword>
<proteinExistence type="predicted"/>